<evidence type="ECO:0000256" key="7">
    <source>
        <dbReference type="ARBA" id="ARBA00022526"/>
    </source>
</evidence>
<comment type="similarity">
    <text evidence="4 20">Belongs to the phosphohexose mutase family.</text>
</comment>
<evidence type="ECO:0000256" key="20">
    <source>
        <dbReference type="RuleBase" id="RU004326"/>
    </source>
</evidence>
<sequence length="581" mass="63556">MAVPSLKFEVALARSTLPSISILHPIVAPRVTSFSRSPLLPRKLLPCCISCRSFRFSVKASSVQTASEGLQVKVFQQENYLANWIQALFNSLPLEDYKDGVLVLGGDGRYFNREAAQIIIKIAAGNGVGKILVGRDGLMSTPAVSAVIRKQKANGGFIMSASHNPGGPEYDWGIKISEIKTADIPDVDLSSVGTVRYGNFTVEVVDPVSDYLELMEEVFDFQLIKDLISRADFRFSFDAMHAVTGAYAKPIFVDRLGASLDSISNGVPLEDFGHGHPDPNLTYAKDLVNIMYAKDAPDFGAASDGDGDRNMILGRGFFITPSDSVAIIAANAQAAIPYFKDGPKGLARSMPTSGALDRVASKLNLPFFEVPTGWKFFGNLMDAGRLSICGEESFGTGSDHIREKDGIWAVLAWLSIIAYQNKDKKVGEKLVSVADIAKEHWASYGRNFFSRYDYEECESSGANKMMEYLRDIISKTKQGEKYGNYTLDFADDFSYTDPVDGSVASKQGLRFVFTDGSRIIYRLSGTGSAGATIRIYIEQFEPDVAKHDVDAQTALKPLIDLALSISKLEEFTGREKPTVIT</sequence>
<evidence type="ECO:0000259" key="22">
    <source>
        <dbReference type="Pfam" id="PF02879"/>
    </source>
</evidence>
<dbReference type="Pfam" id="PF02878">
    <property type="entry name" value="PGM_PMM_I"/>
    <property type="match status" value="1"/>
</dbReference>
<evidence type="ECO:0000256" key="15">
    <source>
        <dbReference type="ARBA" id="ARBA00023277"/>
    </source>
</evidence>
<evidence type="ECO:0000259" key="23">
    <source>
        <dbReference type="Pfam" id="PF02880"/>
    </source>
</evidence>
<dbReference type="FunFam" id="3.40.120.10:FF:000009">
    <property type="entry name" value="Phosphoglucomutase, cytoplasmic 1"/>
    <property type="match status" value="1"/>
</dbReference>
<evidence type="ECO:0000256" key="6">
    <source>
        <dbReference type="ARBA" id="ARBA00012728"/>
    </source>
</evidence>
<evidence type="ECO:0000256" key="1">
    <source>
        <dbReference type="ARBA" id="ARBA00000443"/>
    </source>
</evidence>
<evidence type="ECO:0000256" key="9">
    <source>
        <dbReference type="ARBA" id="ARBA00022553"/>
    </source>
</evidence>
<dbReference type="PRINTS" id="PR00509">
    <property type="entry name" value="PGMPMM"/>
</dbReference>
<dbReference type="GO" id="GO:0005829">
    <property type="term" value="C:cytosol"/>
    <property type="evidence" value="ECO:0007669"/>
    <property type="project" value="TreeGrafter"/>
</dbReference>
<evidence type="ECO:0000259" key="21">
    <source>
        <dbReference type="Pfam" id="PF02878"/>
    </source>
</evidence>
<keyword evidence="9" id="KW-0597">Phosphoprotein</keyword>
<evidence type="ECO:0000256" key="5">
    <source>
        <dbReference type="ARBA" id="ARBA00011245"/>
    </source>
</evidence>
<evidence type="ECO:0000256" key="12">
    <source>
        <dbReference type="ARBA" id="ARBA00022842"/>
    </source>
</evidence>
<dbReference type="GO" id="GO:0009507">
    <property type="term" value="C:chloroplast"/>
    <property type="evidence" value="ECO:0007669"/>
    <property type="project" value="UniProtKB-SubCell"/>
</dbReference>
<keyword evidence="13" id="KW-0809">Transit peptide</keyword>
<evidence type="ECO:0000256" key="8">
    <source>
        <dbReference type="ARBA" id="ARBA00022528"/>
    </source>
</evidence>
<dbReference type="Pfam" id="PF02880">
    <property type="entry name" value="PGM_PMM_III"/>
    <property type="match status" value="1"/>
</dbReference>
<accession>A0A8J5FDX7</accession>
<keyword evidence="11 20" id="KW-0479">Metal-binding</keyword>
<evidence type="ECO:0000256" key="18">
    <source>
        <dbReference type="ARBA" id="ARBA00049318"/>
    </source>
</evidence>
<evidence type="ECO:0000256" key="19">
    <source>
        <dbReference type="ARBA" id="ARBA00049409"/>
    </source>
</evidence>
<comment type="catalytic activity">
    <reaction evidence="19">
        <text>O-phospho-L-seryl-[protein] + alpha-D-glucose 1-phosphate = alpha-D-glucose 1,6-bisphosphate + L-seryl-[protein]</text>
        <dbReference type="Rhea" id="RHEA:68748"/>
        <dbReference type="Rhea" id="RHEA-COMP:9863"/>
        <dbReference type="Rhea" id="RHEA-COMP:11604"/>
        <dbReference type="ChEBI" id="CHEBI:29999"/>
        <dbReference type="ChEBI" id="CHEBI:58392"/>
        <dbReference type="ChEBI" id="CHEBI:58601"/>
        <dbReference type="ChEBI" id="CHEBI:83421"/>
    </reaction>
</comment>
<dbReference type="InterPro" id="IPR045244">
    <property type="entry name" value="PGM"/>
</dbReference>
<comment type="function">
    <text evidence="17">Catalyzes the reversible isomerization of alpha-D-glucose 1-phosphate to alpha-D-glucose 6-phosphate. The mechanism proceeds via the intermediate compound alpha-D-glucose 1,6-bisphosphate. This enzyme participates in both the breakdown and synthesis of glucose.</text>
</comment>
<keyword evidence="25" id="KW-1185">Reference proteome</keyword>
<organism evidence="24 25">
    <name type="scientific">Zingiber officinale</name>
    <name type="common">Ginger</name>
    <name type="synonym">Amomum zingiber</name>
    <dbReference type="NCBI Taxonomy" id="94328"/>
    <lineage>
        <taxon>Eukaryota</taxon>
        <taxon>Viridiplantae</taxon>
        <taxon>Streptophyta</taxon>
        <taxon>Embryophyta</taxon>
        <taxon>Tracheophyta</taxon>
        <taxon>Spermatophyta</taxon>
        <taxon>Magnoliopsida</taxon>
        <taxon>Liliopsida</taxon>
        <taxon>Zingiberales</taxon>
        <taxon>Zingiberaceae</taxon>
        <taxon>Zingiber</taxon>
    </lineage>
</organism>
<comment type="catalytic activity">
    <reaction evidence="1">
        <text>alpha-D-glucose 1-phosphate = alpha-D-glucose 6-phosphate</text>
        <dbReference type="Rhea" id="RHEA:23536"/>
        <dbReference type="ChEBI" id="CHEBI:58225"/>
        <dbReference type="ChEBI" id="CHEBI:58601"/>
        <dbReference type="EC" id="5.4.2.2"/>
    </reaction>
</comment>
<dbReference type="InterPro" id="IPR016066">
    <property type="entry name" value="A-D-PHexomutase_CS"/>
</dbReference>
<dbReference type="PROSITE" id="PS00710">
    <property type="entry name" value="PGM_PMM"/>
    <property type="match status" value="1"/>
</dbReference>
<dbReference type="GO" id="GO:0004614">
    <property type="term" value="F:phosphoglucomutase activity"/>
    <property type="evidence" value="ECO:0007669"/>
    <property type="project" value="UniProtKB-EC"/>
</dbReference>
<dbReference type="Gene3D" id="3.40.120.10">
    <property type="entry name" value="Alpha-D-Glucose-1,6-Bisphosphate, subunit A, domain 3"/>
    <property type="match status" value="3"/>
</dbReference>
<dbReference type="Gene3D" id="3.30.310.50">
    <property type="entry name" value="Alpha-D-phosphohexomutase, C-terminal domain"/>
    <property type="match status" value="1"/>
</dbReference>
<feature type="domain" description="Alpha-D-phosphohexomutase alpha/beta/alpha" evidence="22">
    <location>
        <begin position="210"/>
        <end position="313"/>
    </location>
</feature>
<evidence type="ECO:0000256" key="13">
    <source>
        <dbReference type="ARBA" id="ARBA00022946"/>
    </source>
</evidence>
<dbReference type="FunFam" id="3.40.120.10:FF:000004">
    <property type="entry name" value="Phosphoglucomutase 5"/>
    <property type="match status" value="1"/>
</dbReference>
<keyword evidence="15" id="KW-0119">Carbohydrate metabolism</keyword>
<dbReference type="InterPro" id="IPR005845">
    <property type="entry name" value="A-D-PHexomutase_a/b/a-II"/>
</dbReference>
<dbReference type="GO" id="GO:0006006">
    <property type="term" value="P:glucose metabolic process"/>
    <property type="evidence" value="ECO:0007669"/>
    <property type="project" value="UniProtKB-KW"/>
</dbReference>
<dbReference type="InterPro" id="IPR005846">
    <property type="entry name" value="A-D-PHexomutase_a/b/a-III"/>
</dbReference>
<keyword evidence="7" id="KW-0313">Glucose metabolism</keyword>
<comment type="cofactor">
    <cofactor evidence="2">
        <name>Mg(2+)</name>
        <dbReference type="ChEBI" id="CHEBI:18420"/>
    </cofactor>
</comment>
<comment type="caution">
    <text evidence="24">The sequence shown here is derived from an EMBL/GenBank/DDBJ whole genome shotgun (WGS) entry which is preliminary data.</text>
</comment>
<gene>
    <name evidence="24" type="ORF">ZIOFF_054010</name>
</gene>
<dbReference type="PANTHER" id="PTHR22573:SF59">
    <property type="entry name" value="PHOSPHOGLUCOMUTASE, CHLOROPLASTIC"/>
    <property type="match status" value="1"/>
</dbReference>
<dbReference type="InterPro" id="IPR016055">
    <property type="entry name" value="A-D-PHexomutase_a/b/a-I/II/III"/>
</dbReference>
<evidence type="ECO:0000256" key="10">
    <source>
        <dbReference type="ARBA" id="ARBA00022640"/>
    </source>
</evidence>
<dbReference type="EC" id="5.4.2.2" evidence="6"/>
<dbReference type="SUPFAM" id="SSF53738">
    <property type="entry name" value="Phosphoglucomutase, first 3 domains"/>
    <property type="match status" value="3"/>
</dbReference>
<dbReference type="InterPro" id="IPR005841">
    <property type="entry name" value="Alpha-D-phosphohexomutase_SF"/>
</dbReference>
<dbReference type="PANTHER" id="PTHR22573">
    <property type="entry name" value="PHOSPHOHEXOMUTASE FAMILY MEMBER"/>
    <property type="match status" value="1"/>
</dbReference>
<reference evidence="24 25" key="1">
    <citation type="submission" date="2020-08" db="EMBL/GenBank/DDBJ databases">
        <title>Plant Genome Project.</title>
        <authorList>
            <person name="Zhang R.-G."/>
        </authorList>
    </citation>
    <scope>NUCLEOTIDE SEQUENCE [LARGE SCALE GENOMIC DNA]</scope>
    <source>
        <tissue evidence="24">Rhizome</tissue>
    </source>
</reference>
<dbReference type="Pfam" id="PF24947">
    <property type="entry name" value="PGM1_C_vert_fung"/>
    <property type="match status" value="1"/>
</dbReference>
<evidence type="ECO:0000256" key="2">
    <source>
        <dbReference type="ARBA" id="ARBA00001946"/>
    </source>
</evidence>
<feature type="domain" description="Alpha-D-phosphohexomutase alpha/beta/alpha" evidence="23">
    <location>
        <begin position="322"/>
        <end position="423"/>
    </location>
</feature>
<evidence type="ECO:0000256" key="16">
    <source>
        <dbReference type="ARBA" id="ARBA00041398"/>
    </source>
</evidence>
<protein>
    <recommendedName>
        <fullName evidence="6">phosphoglucomutase (alpha-D-glucose-1,6-bisphosphate-dependent)</fullName>
        <ecNumber evidence="6">5.4.2.2</ecNumber>
    </recommendedName>
    <alternativeName>
        <fullName evidence="16">Glucose phosphomutase</fullName>
    </alternativeName>
</protein>
<feature type="domain" description="Alpha-D-phosphohexomutase alpha/beta/alpha" evidence="21">
    <location>
        <begin position="73"/>
        <end position="176"/>
    </location>
</feature>
<dbReference type="GO" id="GO:0000287">
    <property type="term" value="F:magnesium ion binding"/>
    <property type="evidence" value="ECO:0007669"/>
    <property type="project" value="InterPro"/>
</dbReference>
<evidence type="ECO:0000256" key="11">
    <source>
        <dbReference type="ARBA" id="ARBA00022723"/>
    </source>
</evidence>
<dbReference type="InterPro" id="IPR005844">
    <property type="entry name" value="A-D-PHexomutase_a/b/a-I"/>
</dbReference>
<keyword evidence="14" id="KW-0413">Isomerase</keyword>
<dbReference type="InterPro" id="IPR036900">
    <property type="entry name" value="A-D-PHexomutase_C_sf"/>
</dbReference>
<dbReference type="EMBL" id="JACMSC010000015">
    <property type="protein sequence ID" value="KAG6485472.1"/>
    <property type="molecule type" value="Genomic_DNA"/>
</dbReference>
<comment type="catalytic activity">
    <reaction evidence="18">
        <text>alpha-D-glucose 1,6-bisphosphate + L-seryl-[protein] = O-phospho-L-seryl-[protein] + alpha-D-glucose 6-phosphate</text>
        <dbReference type="Rhea" id="RHEA:68752"/>
        <dbReference type="Rhea" id="RHEA-COMP:9863"/>
        <dbReference type="Rhea" id="RHEA-COMP:11604"/>
        <dbReference type="ChEBI" id="CHEBI:29999"/>
        <dbReference type="ChEBI" id="CHEBI:58225"/>
        <dbReference type="ChEBI" id="CHEBI:58392"/>
        <dbReference type="ChEBI" id="CHEBI:83421"/>
    </reaction>
</comment>
<evidence type="ECO:0000256" key="4">
    <source>
        <dbReference type="ARBA" id="ARBA00010231"/>
    </source>
</evidence>
<keyword evidence="8" id="KW-0150">Chloroplast</keyword>
<comment type="subunit">
    <text evidence="5">Monomer.</text>
</comment>
<comment type="subcellular location">
    <subcellularLocation>
        <location evidence="3">Plastid</location>
        <location evidence="3">Chloroplast</location>
    </subcellularLocation>
</comment>
<dbReference type="NCBIfam" id="NF005737">
    <property type="entry name" value="PRK07564.1-1"/>
    <property type="match status" value="1"/>
</dbReference>
<evidence type="ECO:0000256" key="17">
    <source>
        <dbReference type="ARBA" id="ARBA00045679"/>
    </source>
</evidence>
<evidence type="ECO:0000256" key="3">
    <source>
        <dbReference type="ARBA" id="ARBA00004229"/>
    </source>
</evidence>
<evidence type="ECO:0000313" key="25">
    <source>
        <dbReference type="Proteomes" id="UP000734854"/>
    </source>
</evidence>
<keyword evidence="12 20" id="KW-0460">Magnesium</keyword>
<evidence type="ECO:0000313" key="24">
    <source>
        <dbReference type="EMBL" id="KAG6485472.1"/>
    </source>
</evidence>
<proteinExistence type="inferred from homology"/>
<evidence type="ECO:0000256" key="14">
    <source>
        <dbReference type="ARBA" id="ARBA00023235"/>
    </source>
</evidence>
<dbReference type="AlphaFoldDB" id="A0A8J5FDX7"/>
<dbReference type="FunFam" id="3.30.310.50:FF:000002">
    <property type="entry name" value="Phosphoglucomutase 5"/>
    <property type="match status" value="1"/>
</dbReference>
<name>A0A8J5FDX7_ZINOF</name>
<dbReference type="Pfam" id="PF02879">
    <property type="entry name" value="PGM_PMM_II"/>
    <property type="match status" value="1"/>
</dbReference>
<dbReference type="Proteomes" id="UP000734854">
    <property type="component" value="Unassembled WGS sequence"/>
</dbReference>
<dbReference type="SUPFAM" id="SSF55957">
    <property type="entry name" value="Phosphoglucomutase, C-terminal domain"/>
    <property type="match status" value="1"/>
</dbReference>
<keyword evidence="10" id="KW-0934">Plastid</keyword>